<evidence type="ECO:0000256" key="1">
    <source>
        <dbReference type="ARBA" id="ARBA00001974"/>
    </source>
</evidence>
<dbReference type="PANTHER" id="PTHR11748">
    <property type="entry name" value="D-LACTATE DEHYDROGENASE"/>
    <property type="match status" value="1"/>
</dbReference>
<dbReference type="GO" id="GO:0071949">
    <property type="term" value="F:FAD binding"/>
    <property type="evidence" value="ECO:0007669"/>
    <property type="project" value="InterPro"/>
</dbReference>
<dbReference type="InterPro" id="IPR006094">
    <property type="entry name" value="Oxid_FAD_bind_N"/>
</dbReference>
<evidence type="ECO:0000256" key="4">
    <source>
        <dbReference type="ARBA" id="ARBA00023002"/>
    </source>
</evidence>
<dbReference type="PANTHER" id="PTHR11748:SF114">
    <property type="entry name" value="ARYL-ALCOHOL OXIDASE VANILLYL-ALCOHOL OXIDASE (AFU_ORTHOLOGUE AFUA_3G09500)-RELATED"/>
    <property type="match status" value="1"/>
</dbReference>
<keyword evidence="4" id="KW-0560">Oxidoreductase</keyword>
<dbReference type="InterPro" id="IPR036318">
    <property type="entry name" value="FAD-bd_PCMH-like_sf"/>
</dbReference>
<dbReference type="Gene3D" id="1.10.45.10">
    <property type="entry name" value="Vanillyl-alcohol Oxidase, Chain A, domain 4"/>
    <property type="match status" value="1"/>
</dbReference>
<dbReference type="GO" id="GO:0004458">
    <property type="term" value="F:D-lactate dehydrogenase (cytochrome) activity"/>
    <property type="evidence" value="ECO:0007669"/>
    <property type="project" value="TreeGrafter"/>
</dbReference>
<dbReference type="Gene3D" id="3.30.465.10">
    <property type="match status" value="1"/>
</dbReference>
<dbReference type="GO" id="GO:0005739">
    <property type="term" value="C:mitochondrion"/>
    <property type="evidence" value="ECO:0007669"/>
    <property type="project" value="TreeGrafter"/>
</dbReference>
<dbReference type="Gene3D" id="3.30.43.10">
    <property type="entry name" value="Uridine Diphospho-n-acetylenolpyruvylglucosamine Reductase, domain 2"/>
    <property type="match status" value="1"/>
</dbReference>
<keyword evidence="2" id="KW-0285">Flavoprotein</keyword>
<dbReference type="AlphaFoldDB" id="A0AAN7H9L8"/>
<dbReference type="PROSITE" id="PS51387">
    <property type="entry name" value="FAD_PCMH"/>
    <property type="match status" value="1"/>
</dbReference>
<dbReference type="Proteomes" id="UP001303760">
    <property type="component" value="Unassembled WGS sequence"/>
</dbReference>
<dbReference type="InterPro" id="IPR016167">
    <property type="entry name" value="FAD-bd_PCMH_sub1"/>
</dbReference>
<dbReference type="Gene3D" id="3.40.462.10">
    <property type="entry name" value="FAD-linked oxidases, C-terminal domain"/>
    <property type="match status" value="1"/>
</dbReference>
<dbReference type="GO" id="GO:1903457">
    <property type="term" value="P:lactate catabolic process"/>
    <property type="evidence" value="ECO:0007669"/>
    <property type="project" value="TreeGrafter"/>
</dbReference>
<dbReference type="Pfam" id="PF01565">
    <property type="entry name" value="FAD_binding_4"/>
    <property type="match status" value="1"/>
</dbReference>
<evidence type="ECO:0000313" key="6">
    <source>
        <dbReference type="EMBL" id="KAK4236612.1"/>
    </source>
</evidence>
<proteinExistence type="predicted"/>
<keyword evidence="7" id="KW-1185">Reference proteome</keyword>
<keyword evidence="3" id="KW-0274">FAD</keyword>
<evidence type="ECO:0000313" key="7">
    <source>
        <dbReference type="Proteomes" id="UP001303760"/>
    </source>
</evidence>
<accession>A0AAN7H9L8</accession>
<dbReference type="InterPro" id="IPR016166">
    <property type="entry name" value="FAD-bd_PCMH"/>
</dbReference>
<protein>
    <recommendedName>
        <fullName evidence="5">FAD-binding PCMH-type domain-containing protein</fullName>
    </recommendedName>
</protein>
<dbReference type="GO" id="GO:0008720">
    <property type="term" value="F:D-lactate dehydrogenase (NAD+) activity"/>
    <property type="evidence" value="ECO:0007669"/>
    <property type="project" value="TreeGrafter"/>
</dbReference>
<dbReference type="EMBL" id="MU860182">
    <property type="protein sequence ID" value="KAK4236612.1"/>
    <property type="molecule type" value="Genomic_DNA"/>
</dbReference>
<evidence type="ECO:0000256" key="3">
    <source>
        <dbReference type="ARBA" id="ARBA00022827"/>
    </source>
</evidence>
<dbReference type="InterPro" id="IPR016171">
    <property type="entry name" value="Vanillyl_alc_oxidase_C-sub2"/>
</dbReference>
<dbReference type="SUPFAM" id="SSF56176">
    <property type="entry name" value="FAD-binding/transporter-associated domain-like"/>
    <property type="match status" value="1"/>
</dbReference>
<dbReference type="Pfam" id="PF02913">
    <property type="entry name" value="FAD-oxidase_C"/>
    <property type="match status" value="1"/>
</dbReference>
<evidence type="ECO:0000256" key="2">
    <source>
        <dbReference type="ARBA" id="ARBA00022630"/>
    </source>
</evidence>
<comment type="caution">
    <text evidence="6">The sequence shown here is derived from an EMBL/GenBank/DDBJ whole genome shotgun (WGS) entry which is preliminary data.</text>
</comment>
<organism evidence="6 7">
    <name type="scientific">Achaetomium macrosporum</name>
    <dbReference type="NCBI Taxonomy" id="79813"/>
    <lineage>
        <taxon>Eukaryota</taxon>
        <taxon>Fungi</taxon>
        <taxon>Dikarya</taxon>
        <taxon>Ascomycota</taxon>
        <taxon>Pezizomycotina</taxon>
        <taxon>Sordariomycetes</taxon>
        <taxon>Sordariomycetidae</taxon>
        <taxon>Sordariales</taxon>
        <taxon>Chaetomiaceae</taxon>
        <taxon>Achaetomium</taxon>
    </lineage>
</organism>
<comment type="cofactor">
    <cofactor evidence="1">
        <name>FAD</name>
        <dbReference type="ChEBI" id="CHEBI:57692"/>
    </cofactor>
</comment>
<dbReference type="InterPro" id="IPR016169">
    <property type="entry name" value="FAD-bd_PCMH_sub2"/>
</dbReference>
<dbReference type="InterPro" id="IPR016170">
    <property type="entry name" value="Cytok_DH_C_sf"/>
</dbReference>
<gene>
    <name evidence="6" type="ORF">C8A03DRAFT_35468</name>
</gene>
<name>A0AAN7H9L8_9PEZI</name>
<feature type="domain" description="FAD-binding PCMH-type" evidence="5">
    <location>
        <begin position="82"/>
        <end position="268"/>
    </location>
</feature>
<dbReference type="InterPro" id="IPR004113">
    <property type="entry name" value="FAD-bd_oxidored_4_C"/>
</dbReference>
<sequence>MSTSITGATYPDADCEAAHQATYERAPRHPIKPVLLPGLREADFAQAIQEFIDAVGKDAVFINEGLTDYIDPYDVHEADETKRKVPSAAVCPQSTDQLQKVLHAANRYAIPLWTFSRGKNLGYGGPAPRVNGSVALDLHRMNRIIEVNDEFHYAVVEPGVTFIDLYKYCVEHKKKVWPSTPSLGWGSVVGNTLDRGMGFGMNYAHHQCVSGMEVMLADGDVVRTGQFGISNSPSAFLSKFTYGPSVEGLFVQSNLGVVTKLSLWLTPQPQAYMACTFSMDEYDGLQVMVDAFGEMKRNGTIQSCVWFTSLIETLCIGGRREDYWKGPGPVPDWRLEELRKETGFGHWYARWGLYGPKRIVQAQFDEIKAVMAEKAPTGEIMGVLYADDSGLDAASVPSPHGEMFVGVPSLWSLPLINWPIPKDRPGKAAHGDYAPIIPSSGKAVLEWMKVSKPICEANGVELMADFFMHERHVVLMNMFTWDQTDPEQKRRMERLYYGLYEEAKKRGYGMYRGHVNHMDLIANLNDFNNHAYNRFVEKLKDAVDPNGILAPGKQGIWPNRFRHLRETQELKF</sequence>
<reference evidence="6" key="1">
    <citation type="journal article" date="2023" name="Mol. Phylogenet. Evol.">
        <title>Genome-scale phylogeny and comparative genomics of the fungal order Sordariales.</title>
        <authorList>
            <person name="Hensen N."/>
            <person name="Bonometti L."/>
            <person name="Westerberg I."/>
            <person name="Brannstrom I.O."/>
            <person name="Guillou S."/>
            <person name="Cros-Aarteil S."/>
            <person name="Calhoun S."/>
            <person name="Haridas S."/>
            <person name="Kuo A."/>
            <person name="Mondo S."/>
            <person name="Pangilinan J."/>
            <person name="Riley R."/>
            <person name="LaButti K."/>
            <person name="Andreopoulos B."/>
            <person name="Lipzen A."/>
            <person name="Chen C."/>
            <person name="Yan M."/>
            <person name="Daum C."/>
            <person name="Ng V."/>
            <person name="Clum A."/>
            <person name="Steindorff A."/>
            <person name="Ohm R.A."/>
            <person name="Martin F."/>
            <person name="Silar P."/>
            <person name="Natvig D.O."/>
            <person name="Lalanne C."/>
            <person name="Gautier V."/>
            <person name="Ament-Velasquez S.L."/>
            <person name="Kruys A."/>
            <person name="Hutchinson M.I."/>
            <person name="Powell A.J."/>
            <person name="Barry K."/>
            <person name="Miller A.N."/>
            <person name="Grigoriev I.V."/>
            <person name="Debuchy R."/>
            <person name="Gladieux P."/>
            <person name="Hiltunen Thoren M."/>
            <person name="Johannesson H."/>
        </authorList>
    </citation>
    <scope>NUCLEOTIDE SEQUENCE</scope>
    <source>
        <strain evidence="6">CBS 532.94</strain>
    </source>
</reference>
<dbReference type="SUPFAM" id="SSF55103">
    <property type="entry name" value="FAD-linked oxidases, C-terminal domain"/>
    <property type="match status" value="1"/>
</dbReference>
<evidence type="ECO:0000259" key="5">
    <source>
        <dbReference type="PROSITE" id="PS51387"/>
    </source>
</evidence>
<reference evidence="6" key="2">
    <citation type="submission" date="2023-05" db="EMBL/GenBank/DDBJ databases">
        <authorList>
            <consortium name="Lawrence Berkeley National Laboratory"/>
            <person name="Steindorff A."/>
            <person name="Hensen N."/>
            <person name="Bonometti L."/>
            <person name="Westerberg I."/>
            <person name="Brannstrom I.O."/>
            <person name="Guillou S."/>
            <person name="Cros-Aarteil S."/>
            <person name="Calhoun S."/>
            <person name="Haridas S."/>
            <person name="Kuo A."/>
            <person name="Mondo S."/>
            <person name="Pangilinan J."/>
            <person name="Riley R."/>
            <person name="Labutti K."/>
            <person name="Andreopoulos B."/>
            <person name="Lipzen A."/>
            <person name="Chen C."/>
            <person name="Yanf M."/>
            <person name="Daum C."/>
            <person name="Ng V."/>
            <person name="Clum A."/>
            <person name="Ohm R."/>
            <person name="Martin F."/>
            <person name="Silar P."/>
            <person name="Natvig D."/>
            <person name="Lalanne C."/>
            <person name="Gautier V."/>
            <person name="Ament-Velasquez S.L."/>
            <person name="Kruys A."/>
            <person name="Hutchinson M.I."/>
            <person name="Powell A.J."/>
            <person name="Barry K."/>
            <person name="Miller A.N."/>
            <person name="Grigoriev I.V."/>
            <person name="Debuchy R."/>
            <person name="Gladieux P."/>
            <person name="Thoren M.H."/>
            <person name="Johannesson H."/>
        </authorList>
    </citation>
    <scope>NUCLEOTIDE SEQUENCE</scope>
    <source>
        <strain evidence="6">CBS 532.94</strain>
    </source>
</reference>
<dbReference type="InterPro" id="IPR016164">
    <property type="entry name" value="FAD-linked_Oxase-like_C"/>
</dbReference>